<keyword evidence="2" id="KW-1185">Reference proteome</keyword>
<dbReference type="EMBL" id="JACASE010000007">
    <property type="protein sequence ID" value="KAF6447373.1"/>
    <property type="molecule type" value="Genomic_DNA"/>
</dbReference>
<dbReference type="AlphaFoldDB" id="A0A7J8FHZ3"/>
<dbReference type="Proteomes" id="UP000593571">
    <property type="component" value="Unassembled WGS sequence"/>
</dbReference>
<organism evidence="1 2">
    <name type="scientific">Rousettus aegyptiacus</name>
    <name type="common">Egyptian fruit bat</name>
    <name type="synonym">Pteropus aegyptiacus</name>
    <dbReference type="NCBI Taxonomy" id="9407"/>
    <lineage>
        <taxon>Eukaryota</taxon>
        <taxon>Metazoa</taxon>
        <taxon>Chordata</taxon>
        <taxon>Craniata</taxon>
        <taxon>Vertebrata</taxon>
        <taxon>Euteleostomi</taxon>
        <taxon>Mammalia</taxon>
        <taxon>Eutheria</taxon>
        <taxon>Laurasiatheria</taxon>
        <taxon>Chiroptera</taxon>
        <taxon>Yinpterochiroptera</taxon>
        <taxon>Pteropodoidea</taxon>
        <taxon>Pteropodidae</taxon>
        <taxon>Rousettinae</taxon>
        <taxon>Rousettus</taxon>
    </lineage>
</organism>
<sequence length="135" mass="15277">MQSRSWEERFANISTAHTKCPSNVCVSLWFSKTHVSIPCPWDHVTWMLRQTVPHGANAPPLPPPRPQTRAVLRDTERGGKVLDTHLADKRIPASTRASAAPQRWTRTVWRGRRADGSAQAWHSLLWESPAEERGP</sequence>
<protein>
    <submittedName>
        <fullName evidence="1">Uncharacterized protein</fullName>
    </submittedName>
</protein>
<gene>
    <name evidence="1" type="ORF">HJG63_011835</name>
</gene>
<comment type="caution">
    <text evidence="1">The sequence shown here is derived from an EMBL/GenBank/DDBJ whole genome shotgun (WGS) entry which is preliminary data.</text>
</comment>
<accession>A0A7J8FHZ3</accession>
<proteinExistence type="predicted"/>
<name>A0A7J8FHZ3_ROUAE</name>
<evidence type="ECO:0000313" key="1">
    <source>
        <dbReference type="EMBL" id="KAF6447373.1"/>
    </source>
</evidence>
<reference evidence="1 2" key="1">
    <citation type="journal article" date="2020" name="Nature">
        <title>Six reference-quality genomes reveal evolution of bat adaptations.</title>
        <authorList>
            <person name="Jebb D."/>
            <person name="Huang Z."/>
            <person name="Pippel M."/>
            <person name="Hughes G.M."/>
            <person name="Lavrichenko K."/>
            <person name="Devanna P."/>
            <person name="Winkler S."/>
            <person name="Jermiin L.S."/>
            <person name="Skirmuntt E.C."/>
            <person name="Katzourakis A."/>
            <person name="Burkitt-Gray L."/>
            <person name="Ray D.A."/>
            <person name="Sullivan K.A.M."/>
            <person name="Roscito J.G."/>
            <person name="Kirilenko B.M."/>
            <person name="Davalos L.M."/>
            <person name="Corthals A.P."/>
            <person name="Power M.L."/>
            <person name="Jones G."/>
            <person name="Ransome R.D."/>
            <person name="Dechmann D.K.N."/>
            <person name="Locatelli A.G."/>
            <person name="Puechmaille S.J."/>
            <person name="Fedrigo O."/>
            <person name="Jarvis E.D."/>
            <person name="Hiller M."/>
            <person name="Vernes S.C."/>
            <person name="Myers E.W."/>
            <person name="Teeling E.C."/>
        </authorList>
    </citation>
    <scope>NUCLEOTIDE SEQUENCE [LARGE SCALE GENOMIC DNA]</scope>
    <source>
        <strain evidence="1">MRouAeg1</strain>
        <tissue evidence="1">Muscle</tissue>
    </source>
</reference>
<evidence type="ECO:0000313" key="2">
    <source>
        <dbReference type="Proteomes" id="UP000593571"/>
    </source>
</evidence>